<reference evidence="1 2" key="1">
    <citation type="submission" date="2019-07" db="EMBL/GenBank/DDBJ databases">
        <title>Whole genome shotgun sequence of Staphylococcus piscifermentans NBRC 109625.</title>
        <authorList>
            <person name="Hosoyama A."/>
            <person name="Uohara A."/>
            <person name="Ohji S."/>
            <person name="Ichikawa N."/>
        </authorList>
    </citation>
    <scope>NUCLEOTIDE SEQUENCE [LARGE SCALE GENOMIC DNA]</scope>
    <source>
        <strain evidence="1 2">NBRC 109625</strain>
    </source>
</reference>
<dbReference type="AlphaFoldDB" id="A0A512QQ37"/>
<protein>
    <submittedName>
        <fullName evidence="1">Uncharacterized protein</fullName>
    </submittedName>
</protein>
<name>A0A512QQ37_9STAP</name>
<organism evidence="1 2">
    <name type="scientific">Staphylococcus piscifermentans</name>
    <dbReference type="NCBI Taxonomy" id="70258"/>
    <lineage>
        <taxon>Bacteria</taxon>
        <taxon>Bacillati</taxon>
        <taxon>Bacillota</taxon>
        <taxon>Bacilli</taxon>
        <taxon>Bacillales</taxon>
        <taxon>Staphylococcaceae</taxon>
        <taxon>Staphylococcus</taxon>
    </lineage>
</organism>
<gene>
    <name evidence="1" type="ORF">SPI02_21350</name>
</gene>
<keyword evidence="2" id="KW-1185">Reference proteome</keyword>
<accession>A0A512QQ37</accession>
<dbReference type="Proteomes" id="UP000321736">
    <property type="component" value="Unassembled WGS sequence"/>
</dbReference>
<evidence type="ECO:0000313" key="1">
    <source>
        <dbReference type="EMBL" id="GEP85550.1"/>
    </source>
</evidence>
<sequence>MAVILHHGRDTIIEADTADHQAEHCCYNEQVDFLGATDNVFFIWKKNAIDKVDAENNELVIAEIKVRKERDGYGDDE</sequence>
<dbReference type="EMBL" id="BKAR01000033">
    <property type="protein sequence ID" value="GEP85550.1"/>
    <property type="molecule type" value="Genomic_DNA"/>
</dbReference>
<proteinExistence type="predicted"/>
<evidence type="ECO:0000313" key="2">
    <source>
        <dbReference type="Proteomes" id="UP000321736"/>
    </source>
</evidence>
<comment type="caution">
    <text evidence="1">The sequence shown here is derived from an EMBL/GenBank/DDBJ whole genome shotgun (WGS) entry which is preliminary data.</text>
</comment>